<keyword evidence="2" id="KW-1185">Reference proteome</keyword>
<reference evidence="2" key="1">
    <citation type="journal article" date="2016" name="Nat. Genet.">
        <title>The genome sequences of Arachis duranensis and Arachis ipaensis, the diploid ancestors of cultivated peanut.</title>
        <authorList>
            <person name="Bertioli D.J."/>
            <person name="Cannon S.B."/>
            <person name="Froenicke L."/>
            <person name="Huang G."/>
            <person name="Farmer A.D."/>
            <person name="Cannon E.K."/>
            <person name="Liu X."/>
            <person name="Gao D."/>
            <person name="Clevenger J."/>
            <person name="Dash S."/>
            <person name="Ren L."/>
            <person name="Moretzsohn M.C."/>
            <person name="Shirasawa K."/>
            <person name="Huang W."/>
            <person name="Vidigal B."/>
            <person name="Abernathy B."/>
            <person name="Chu Y."/>
            <person name="Niederhuth C.E."/>
            <person name="Umale P."/>
            <person name="Araujo A.C."/>
            <person name="Kozik A."/>
            <person name="Kim K.D."/>
            <person name="Burow M.D."/>
            <person name="Varshney R.K."/>
            <person name="Wang X."/>
            <person name="Zhang X."/>
            <person name="Barkley N."/>
            <person name="Guimaraes P.M."/>
            <person name="Isobe S."/>
            <person name="Guo B."/>
            <person name="Liao B."/>
            <person name="Stalker H.T."/>
            <person name="Schmitz R.J."/>
            <person name="Scheffler B.E."/>
            <person name="Leal-Bertioli S.C."/>
            <person name="Xun X."/>
            <person name="Jackson S.A."/>
            <person name="Michelmore R."/>
            <person name="Ozias-Akins P."/>
        </authorList>
    </citation>
    <scope>NUCLEOTIDE SEQUENCE [LARGE SCALE GENOMIC DNA]</scope>
    <source>
        <strain evidence="2">cv. V14167</strain>
    </source>
</reference>
<proteinExistence type="predicted"/>
<evidence type="ECO:0000313" key="2">
    <source>
        <dbReference type="Proteomes" id="UP000515211"/>
    </source>
</evidence>
<feature type="transmembrane region" description="Helical" evidence="1">
    <location>
        <begin position="61"/>
        <end position="83"/>
    </location>
</feature>
<keyword evidence="1" id="KW-0812">Transmembrane</keyword>
<dbReference type="GeneID" id="107465637"/>
<protein>
    <submittedName>
        <fullName evidence="3">Uncharacterized protein LOC107465637</fullName>
    </submittedName>
</protein>
<name>A0A9C6TFU4_ARADU</name>
<sequence length="87" mass="10358">MRYRIEQELGTKIKQITPHIDQIIPEVYCEAFHVVTLSEEGLVQAWGDSMTFLNSLPRNSFLFMFVNFMYTVVVCIEITWLIWFEFC</sequence>
<keyword evidence="1" id="KW-0472">Membrane</keyword>
<evidence type="ECO:0000313" key="3">
    <source>
        <dbReference type="RefSeq" id="XP_052109749.1"/>
    </source>
</evidence>
<reference evidence="3" key="2">
    <citation type="submission" date="2025-08" db="UniProtKB">
        <authorList>
            <consortium name="RefSeq"/>
        </authorList>
    </citation>
    <scope>IDENTIFICATION</scope>
    <source>
        <tissue evidence="3">Whole plant</tissue>
    </source>
</reference>
<dbReference type="RefSeq" id="XP_052109749.1">
    <property type="nucleotide sequence ID" value="XM_052253789.1"/>
</dbReference>
<dbReference type="Proteomes" id="UP000515211">
    <property type="component" value="Chromosome 9"/>
</dbReference>
<evidence type="ECO:0000256" key="1">
    <source>
        <dbReference type="SAM" id="Phobius"/>
    </source>
</evidence>
<accession>A0A9C6TFU4</accession>
<dbReference type="AlphaFoldDB" id="A0A9C6TFU4"/>
<dbReference type="KEGG" id="adu:107465637"/>
<organism evidence="2 3">
    <name type="scientific">Arachis duranensis</name>
    <name type="common">Wild peanut</name>
    <dbReference type="NCBI Taxonomy" id="130453"/>
    <lineage>
        <taxon>Eukaryota</taxon>
        <taxon>Viridiplantae</taxon>
        <taxon>Streptophyta</taxon>
        <taxon>Embryophyta</taxon>
        <taxon>Tracheophyta</taxon>
        <taxon>Spermatophyta</taxon>
        <taxon>Magnoliopsida</taxon>
        <taxon>eudicotyledons</taxon>
        <taxon>Gunneridae</taxon>
        <taxon>Pentapetalae</taxon>
        <taxon>rosids</taxon>
        <taxon>fabids</taxon>
        <taxon>Fabales</taxon>
        <taxon>Fabaceae</taxon>
        <taxon>Papilionoideae</taxon>
        <taxon>50 kb inversion clade</taxon>
        <taxon>dalbergioids sensu lato</taxon>
        <taxon>Dalbergieae</taxon>
        <taxon>Pterocarpus clade</taxon>
        <taxon>Arachis</taxon>
    </lineage>
</organism>
<keyword evidence="1" id="KW-1133">Transmembrane helix</keyword>
<gene>
    <name evidence="3" type="primary">LOC107465637</name>
</gene>